<evidence type="ECO:0000256" key="1">
    <source>
        <dbReference type="SAM" id="SignalP"/>
    </source>
</evidence>
<keyword evidence="3" id="KW-1185">Reference proteome</keyword>
<sequence length="169" mass="18673">MIKKLMIGSTFVLGMLIVAQFASAQTKLERPAKVGIQAIDDFATKSFDSYDESGKITEALNEVNIKNNDQGKAESVTNEKSEPMTKQNALAKLTTLAERLKKQEANVSKVKEYQQPATDALKSCSMLQKPKATKAISKSGEALTKVTDETKKQLEMVNKKLEFVKTLKK</sequence>
<gene>
    <name evidence="2" type="ORF">SAMN05216323_104922</name>
</gene>
<dbReference type="AlphaFoldDB" id="A0A1G6P9W9"/>
<name>A0A1G6P9W9_9BACT</name>
<organism evidence="2 3">
    <name type="scientific">Williamwhitmania taraxaci</name>
    <dbReference type="NCBI Taxonomy" id="1640674"/>
    <lineage>
        <taxon>Bacteria</taxon>
        <taxon>Pseudomonadati</taxon>
        <taxon>Bacteroidota</taxon>
        <taxon>Bacteroidia</taxon>
        <taxon>Bacteroidales</taxon>
        <taxon>Williamwhitmaniaceae</taxon>
        <taxon>Williamwhitmania</taxon>
    </lineage>
</organism>
<evidence type="ECO:0000313" key="3">
    <source>
        <dbReference type="Proteomes" id="UP000199452"/>
    </source>
</evidence>
<keyword evidence="1" id="KW-0732">Signal</keyword>
<feature type="chain" id="PRO_5011443384" evidence="1">
    <location>
        <begin position="25"/>
        <end position="169"/>
    </location>
</feature>
<feature type="signal peptide" evidence="1">
    <location>
        <begin position="1"/>
        <end position="24"/>
    </location>
</feature>
<evidence type="ECO:0000313" key="2">
    <source>
        <dbReference type="EMBL" id="SDC76404.1"/>
    </source>
</evidence>
<dbReference type="Proteomes" id="UP000199452">
    <property type="component" value="Unassembled WGS sequence"/>
</dbReference>
<dbReference type="RefSeq" id="WP_092439465.1">
    <property type="nucleotide sequence ID" value="NZ_FMYP01000049.1"/>
</dbReference>
<proteinExistence type="predicted"/>
<dbReference type="EMBL" id="FMYP01000049">
    <property type="protein sequence ID" value="SDC76404.1"/>
    <property type="molecule type" value="Genomic_DNA"/>
</dbReference>
<accession>A0A1G6P9W9</accession>
<protein>
    <submittedName>
        <fullName evidence="2">Uncharacterized protein</fullName>
    </submittedName>
</protein>
<reference evidence="2 3" key="1">
    <citation type="submission" date="2016-09" db="EMBL/GenBank/DDBJ databases">
        <authorList>
            <person name="Capua I."/>
            <person name="De Benedictis P."/>
            <person name="Joannis T."/>
            <person name="Lombin L.H."/>
            <person name="Cattoli G."/>
        </authorList>
    </citation>
    <scope>NUCLEOTIDE SEQUENCE [LARGE SCALE GENOMIC DNA]</scope>
    <source>
        <strain evidence="2 3">A7P-90m</strain>
    </source>
</reference>